<reference evidence="2 3" key="1">
    <citation type="journal article" date="2018" name="Nat. Biotechnol.">
        <title>A standardized bacterial taxonomy based on genome phylogeny substantially revises the tree of life.</title>
        <authorList>
            <person name="Parks D.H."/>
            <person name="Chuvochina M."/>
            <person name="Waite D.W."/>
            <person name="Rinke C."/>
            <person name="Skarshewski A."/>
            <person name="Chaumeil P.A."/>
            <person name="Hugenholtz P."/>
        </authorList>
    </citation>
    <scope>NUCLEOTIDE SEQUENCE [LARGE SCALE GENOMIC DNA]</scope>
    <source>
        <strain evidence="2">UBA8672</strain>
    </source>
</reference>
<feature type="non-terminal residue" evidence="2">
    <location>
        <position position="80"/>
    </location>
</feature>
<name>A0A3D5QDN1_FLESI</name>
<evidence type="ECO:0000313" key="3">
    <source>
        <dbReference type="Proteomes" id="UP000262325"/>
    </source>
</evidence>
<evidence type="ECO:0000313" key="2">
    <source>
        <dbReference type="EMBL" id="HCW93843.1"/>
    </source>
</evidence>
<feature type="coiled-coil region" evidence="1">
    <location>
        <begin position="13"/>
        <end position="57"/>
    </location>
</feature>
<dbReference type="Proteomes" id="UP000262325">
    <property type="component" value="Unassembled WGS sequence"/>
</dbReference>
<evidence type="ECO:0000256" key="1">
    <source>
        <dbReference type="SAM" id="Coils"/>
    </source>
</evidence>
<protein>
    <submittedName>
        <fullName evidence="2">Uncharacterized protein</fullName>
    </submittedName>
</protein>
<organism evidence="2 3">
    <name type="scientific">Flexistipes sinusarabici</name>
    <dbReference type="NCBI Taxonomy" id="2352"/>
    <lineage>
        <taxon>Bacteria</taxon>
        <taxon>Pseudomonadati</taxon>
        <taxon>Deferribacterota</taxon>
        <taxon>Deferribacteres</taxon>
        <taxon>Deferribacterales</taxon>
        <taxon>Flexistipitaceae</taxon>
        <taxon>Flexistipes</taxon>
    </lineage>
</organism>
<accession>A0A3D5QDN1</accession>
<dbReference type="AlphaFoldDB" id="A0A3D5QDN1"/>
<keyword evidence="1" id="KW-0175">Coiled coil</keyword>
<proteinExistence type="predicted"/>
<sequence length="80" mass="9438">MFSQTYHDTIKNMEILEKINSKLLSEIKKLKKASQKIEELKTQYDDAESNLKKIYTMKKNVSEDLANQKIKYKQTLALLK</sequence>
<gene>
    <name evidence="2" type="ORF">DHM44_09195</name>
</gene>
<comment type="caution">
    <text evidence="2">The sequence shown here is derived from an EMBL/GenBank/DDBJ whole genome shotgun (WGS) entry which is preliminary data.</text>
</comment>
<dbReference type="EMBL" id="DPPF01000193">
    <property type="protein sequence ID" value="HCW93843.1"/>
    <property type="molecule type" value="Genomic_DNA"/>
</dbReference>